<feature type="region of interest" description="Disordered" evidence="7">
    <location>
        <begin position="99"/>
        <end position="130"/>
    </location>
</feature>
<dbReference type="Proteomes" id="UP001307849">
    <property type="component" value="Unassembled WGS sequence"/>
</dbReference>
<accession>A0AAN8NFV8</accession>
<dbReference type="AlphaFoldDB" id="A0AAN8NFV8"/>
<evidence type="ECO:0000256" key="2">
    <source>
        <dbReference type="ARBA" id="ARBA00022517"/>
    </source>
</evidence>
<comment type="caution">
    <text evidence="8">The sequence shown here is derived from an EMBL/GenBank/DDBJ whole genome shotgun (WGS) entry which is preliminary data.</text>
</comment>
<dbReference type="GO" id="GO:0005732">
    <property type="term" value="C:sno(s)RNA-containing ribonucleoprotein complex"/>
    <property type="evidence" value="ECO:0007669"/>
    <property type="project" value="InterPro"/>
</dbReference>
<keyword evidence="4" id="KW-0539">Nucleus</keyword>
<evidence type="ECO:0000256" key="4">
    <source>
        <dbReference type="ARBA" id="ARBA00023242"/>
    </source>
</evidence>
<keyword evidence="2" id="KW-0690">Ribosome biogenesis</keyword>
<protein>
    <submittedName>
        <fullName evidence="8">U3 snoRNP protein</fullName>
    </submittedName>
</protein>
<dbReference type="GO" id="GO:0034457">
    <property type="term" value="C:Mpp10 complex"/>
    <property type="evidence" value="ECO:0007669"/>
    <property type="project" value="InterPro"/>
</dbReference>
<feature type="compositionally biased region" description="Low complexity" evidence="7">
    <location>
        <begin position="576"/>
        <end position="585"/>
    </location>
</feature>
<name>A0AAN8NFV8_9PEZI</name>
<keyword evidence="9" id="KW-1185">Reference proteome</keyword>
<evidence type="ECO:0000256" key="7">
    <source>
        <dbReference type="SAM" id="MobiDB-lite"/>
    </source>
</evidence>
<evidence type="ECO:0000256" key="6">
    <source>
        <dbReference type="ARBA" id="ARBA00029455"/>
    </source>
</evidence>
<sequence>MAEQLFTSLIYQPSKSLNSNHDVYNGSLACTQVYLNALAEAEGAGFNHAVHTIGFDVDQIWMQAHIILGAMRNSAYKYHVLDADLKNQPPKKRVRCNKAVQTQDSIRANDENTGIDQESLNSTGSSSGSDGAEIKVNYRRLLQNNSIPTYTQNHHRLEGNVLDDGFFSIDAFNLETEKFEQADELGRSFGGVDAAIDWNNDPDSDSQEETDRTLMYKDFFLPPGYSESWGEANGEDMGARQPADKGTVHPEAIGGLMNEIQRDLFDNMSHDRRSVVPGEPEDADHSSHKSVQARLSDRIRELEKQNINRREWALSGETNSKQRPFNSLLQEDLDFERIGKPVPVVTQESTTTLEELIKGRILTGRFDEILRRNPEHHEKYRRLIVELEDSKSKIGLAEVYEQEHLETTTPSQSNVADVKISALRSEISSLFSAVSNQLDLLSSWHFTPKAPQSTLSVVQDVRTLNMEEIQVNANHISEPTSTILAPQEIYNPSSTKHQIDGVIKVSGIPISLSEVDRRRRTKEKSRRSPGVFDSSRKRSRTDGNARILKTLQKADVAVIDREGKKVSLGSSHHGRASTSSSRIKL</sequence>
<feature type="region of interest" description="Disordered" evidence="7">
    <location>
        <begin position="564"/>
        <end position="585"/>
    </location>
</feature>
<evidence type="ECO:0000256" key="1">
    <source>
        <dbReference type="ARBA" id="ARBA00004604"/>
    </source>
</evidence>
<feature type="compositionally biased region" description="Basic residues" evidence="7">
    <location>
        <begin position="518"/>
        <end position="527"/>
    </location>
</feature>
<feature type="compositionally biased region" description="Polar residues" evidence="7">
    <location>
        <begin position="99"/>
        <end position="118"/>
    </location>
</feature>
<dbReference type="GO" id="GO:0032040">
    <property type="term" value="C:small-subunit processome"/>
    <property type="evidence" value="ECO:0007669"/>
    <property type="project" value="TreeGrafter"/>
</dbReference>
<organism evidence="8 9">
    <name type="scientific">Arthrobotrys conoides</name>
    <dbReference type="NCBI Taxonomy" id="74498"/>
    <lineage>
        <taxon>Eukaryota</taxon>
        <taxon>Fungi</taxon>
        <taxon>Dikarya</taxon>
        <taxon>Ascomycota</taxon>
        <taxon>Pezizomycotina</taxon>
        <taxon>Orbiliomycetes</taxon>
        <taxon>Orbiliales</taxon>
        <taxon>Orbiliaceae</taxon>
        <taxon>Arthrobotrys</taxon>
    </lineage>
</organism>
<evidence type="ECO:0000256" key="5">
    <source>
        <dbReference type="ARBA" id="ARBA00023274"/>
    </source>
</evidence>
<dbReference type="EMBL" id="JAVHJM010000013">
    <property type="protein sequence ID" value="KAK6499173.1"/>
    <property type="molecule type" value="Genomic_DNA"/>
</dbReference>
<dbReference type="PANTHER" id="PTHR17039">
    <property type="entry name" value="U3 SMALL NUCLEOLAR RIBONUCLEOPROTEIN PROTEIN MPP10"/>
    <property type="match status" value="1"/>
</dbReference>
<dbReference type="InterPro" id="IPR012173">
    <property type="entry name" value="Mpp10"/>
</dbReference>
<keyword evidence="5" id="KW-0687">Ribonucleoprotein</keyword>
<feature type="region of interest" description="Disordered" evidence="7">
    <location>
        <begin position="271"/>
        <end position="294"/>
    </location>
</feature>
<dbReference type="PANTHER" id="PTHR17039:SF0">
    <property type="entry name" value="U3 SMALL NUCLEOLAR RIBONUCLEOPROTEIN PROTEIN MPP10"/>
    <property type="match status" value="1"/>
</dbReference>
<proteinExistence type="inferred from homology"/>
<evidence type="ECO:0000313" key="8">
    <source>
        <dbReference type="EMBL" id="KAK6499173.1"/>
    </source>
</evidence>
<dbReference type="Pfam" id="PF04006">
    <property type="entry name" value="Mpp10"/>
    <property type="match status" value="1"/>
</dbReference>
<dbReference type="GO" id="GO:0006364">
    <property type="term" value="P:rRNA processing"/>
    <property type="evidence" value="ECO:0007669"/>
    <property type="project" value="UniProtKB-KW"/>
</dbReference>
<feature type="region of interest" description="Disordered" evidence="7">
    <location>
        <begin position="516"/>
        <end position="546"/>
    </location>
</feature>
<keyword evidence="3" id="KW-0698">rRNA processing</keyword>
<comment type="similarity">
    <text evidence="6">Belongs to the MPP10 family.</text>
</comment>
<feature type="compositionally biased region" description="Low complexity" evidence="7">
    <location>
        <begin position="119"/>
        <end position="130"/>
    </location>
</feature>
<evidence type="ECO:0000313" key="9">
    <source>
        <dbReference type="Proteomes" id="UP001307849"/>
    </source>
</evidence>
<evidence type="ECO:0000256" key="3">
    <source>
        <dbReference type="ARBA" id="ARBA00022552"/>
    </source>
</evidence>
<reference evidence="8 9" key="1">
    <citation type="submission" date="2019-10" db="EMBL/GenBank/DDBJ databases">
        <authorList>
            <person name="Palmer J.M."/>
        </authorList>
    </citation>
    <scope>NUCLEOTIDE SEQUENCE [LARGE SCALE GENOMIC DNA]</scope>
    <source>
        <strain evidence="8 9">TWF506</strain>
    </source>
</reference>
<gene>
    <name evidence="8" type="primary">MPP10</name>
    <name evidence="8" type="ORF">TWF506_003807</name>
</gene>
<feature type="compositionally biased region" description="Basic and acidic residues" evidence="7">
    <location>
        <begin position="534"/>
        <end position="543"/>
    </location>
</feature>
<comment type="subcellular location">
    <subcellularLocation>
        <location evidence="1">Nucleus</location>
        <location evidence="1">Nucleolus</location>
    </subcellularLocation>
</comment>